<sequence>MKSNRKITEDDAINIVNLYKEGLSASEIGKMYEVDRRTIMYWIGKYDKDIIRNQRKIEKEKYELIYKEFLKGIPFERLSKKYNVPISSIYRYARKNKGFLREKTLTKYNDVLDDIIKDYENNATIKDISKKFNICEETLNIILVQVGSKDFTGVREAKNRLVKNYFDNLDEHKAYILGIIYSTFKFQNDYGKEESMLVLTVSNKYRYLLDEIGKSIYLTTYPKPIANKRSCYLRVRSPKFIDDLINKFDILGTPKIPNNLIKQFVKGYLEYSCEIKEDVVNIKYKNTGTKDFILEYLAENGIVATKVKSKCAKIEGEENIKSFIKLYN</sequence>
<gene>
    <name evidence="2" type="ORF">U729_3270</name>
</gene>
<accession>A0A0A7G2F7</accession>
<dbReference type="RefSeq" id="WP_040113850.1">
    <property type="nucleotide sequence ID" value="NZ_CP006906.1"/>
</dbReference>
<dbReference type="AlphaFoldDB" id="A0A0A7G2F7"/>
<protein>
    <recommendedName>
        <fullName evidence="1">Insertion element IS150 protein InsJ-like helix-turn-helix domain-containing protein</fullName>
    </recommendedName>
</protein>
<feature type="domain" description="Insertion element IS150 protein InsJ-like helix-turn-helix" evidence="1">
    <location>
        <begin position="14"/>
        <end position="48"/>
    </location>
</feature>
<dbReference type="HOGENOM" id="CLU_805861_0_0_9"/>
<reference evidence="2 3" key="1">
    <citation type="journal article" date="2015" name="Infect. Genet. Evol.">
        <title>Genomic sequences of six botulinum neurotoxin-producing strains representing three clostridial species illustrate the mobility and diversity of botulinum neurotoxin genes.</title>
        <authorList>
            <person name="Smith T.J."/>
            <person name="Hill K.K."/>
            <person name="Xie G."/>
            <person name="Foley B.T."/>
            <person name="Williamson C.H."/>
            <person name="Foster J.T."/>
            <person name="Johnson S.L."/>
            <person name="Chertkov O."/>
            <person name="Teshima H."/>
            <person name="Gibbons H.S."/>
            <person name="Johnsky L.A."/>
            <person name="Karavis M.A."/>
            <person name="Smith L.A."/>
        </authorList>
    </citation>
    <scope>NUCLEOTIDE SEQUENCE [LARGE SCALE GENOMIC DNA]</scope>
    <source>
        <strain evidence="2">Sullivan</strain>
        <plasmid evidence="3">Plasmid pCBJ</plasmid>
    </source>
</reference>
<dbReference type="InterPro" id="IPR055247">
    <property type="entry name" value="InsJ-like_HTH"/>
</dbReference>
<dbReference type="Gene3D" id="1.10.10.60">
    <property type="entry name" value="Homeodomain-like"/>
    <property type="match status" value="2"/>
</dbReference>
<dbReference type="KEGG" id="cbv:U729_3270"/>
<evidence type="ECO:0000313" key="2">
    <source>
        <dbReference type="EMBL" id="AIY85225.1"/>
    </source>
</evidence>
<name>A0A0A7G2F7_9CLOT</name>
<evidence type="ECO:0000313" key="3">
    <source>
        <dbReference type="Proteomes" id="UP000030635"/>
    </source>
</evidence>
<geneLocation type="plasmid" evidence="2 3">
    <name>pCBJ</name>
</geneLocation>
<dbReference type="EMBL" id="CP006906">
    <property type="protein sequence ID" value="AIY85225.1"/>
    <property type="molecule type" value="Genomic_DNA"/>
</dbReference>
<keyword evidence="2" id="KW-0614">Plasmid</keyword>
<organism evidence="2 3">
    <name type="scientific">Clostridium baratii str. Sullivan</name>
    <dbReference type="NCBI Taxonomy" id="1415775"/>
    <lineage>
        <taxon>Bacteria</taxon>
        <taxon>Bacillati</taxon>
        <taxon>Bacillota</taxon>
        <taxon>Clostridia</taxon>
        <taxon>Eubacteriales</taxon>
        <taxon>Clostridiaceae</taxon>
        <taxon>Clostridium</taxon>
    </lineage>
</organism>
<evidence type="ECO:0000259" key="1">
    <source>
        <dbReference type="Pfam" id="PF13518"/>
    </source>
</evidence>
<dbReference type="Pfam" id="PF13518">
    <property type="entry name" value="HTH_28"/>
    <property type="match status" value="1"/>
</dbReference>
<dbReference type="Proteomes" id="UP000030635">
    <property type="component" value="Plasmid pCBJ"/>
</dbReference>
<proteinExistence type="predicted"/>
<keyword evidence="3" id="KW-1185">Reference proteome</keyword>